<accession>T0RRV4</accession>
<keyword evidence="1" id="KW-0812">Transmembrane</keyword>
<feature type="transmembrane region" description="Helical" evidence="1">
    <location>
        <begin position="69"/>
        <end position="92"/>
    </location>
</feature>
<dbReference type="RefSeq" id="XP_008611527.1">
    <property type="nucleotide sequence ID" value="XM_008613305.1"/>
</dbReference>
<sequence>MSRFPPDAGLTLLHVYLNEVHDHIAAMNLTAGSVMDPSEMTFMSLLVGNLAALGAAGLLVRFSTDVVRAVLFGWLCVMAKATCSVLGLSTLVSTATTVVVAVVLTHWDVYGFFCVTWLHVYMAVFRHVRASGWSVASADYVAVTVACVVGDQGRSRDVVDLRGRRVDVVYFFLATLWAGMLLYDKADEYALFLGADLSPSLRVVVTSAFAADSFLRVLHAYAPRPMLVR</sequence>
<feature type="transmembrane region" description="Helical" evidence="1">
    <location>
        <begin position="98"/>
        <end position="120"/>
    </location>
</feature>
<reference evidence="2 3" key="1">
    <citation type="submission" date="2012-04" db="EMBL/GenBank/DDBJ databases">
        <title>The Genome Sequence of Saprolegnia declina VS20.</title>
        <authorList>
            <consortium name="The Broad Institute Genome Sequencing Platform"/>
            <person name="Russ C."/>
            <person name="Nusbaum C."/>
            <person name="Tyler B."/>
            <person name="van West P."/>
            <person name="Dieguez-Uribeondo J."/>
            <person name="de Bruijn I."/>
            <person name="Tripathy S."/>
            <person name="Jiang R."/>
            <person name="Young S.K."/>
            <person name="Zeng Q."/>
            <person name="Gargeya S."/>
            <person name="Fitzgerald M."/>
            <person name="Haas B."/>
            <person name="Abouelleil A."/>
            <person name="Alvarado L."/>
            <person name="Arachchi H.M."/>
            <person name="Berlin A."/>
            <person name="Chapman S.B."/>
            <person name="Goldberg J."/>
            <person name="Griggs A."/>
            <person name="Gujja S."/>
            <person name="Hansen M."/>
            <person name="Howarth C."/>
            <person name="Imamovic A."/>
            <person name="Larimer J."/>
            <person name="McCowen C."/>
            <person name="Montmayeur A."/>
            <person name="Murphy C."/>
            <person name="Neiman D."/>
            <person name="Pearson M."/>
            <person name="Priest M."/>
            <person name="Roberts A."/>
            <person name="Saif S."/>
            <person name="Shea T."/>
            <person name="Sisk P."/>
            <person name="Sykes S."/>
            <person name="Wortman J."/>
            <person name="Nusbaum C."/>
            <person name="Birren B."/>
        </authorList>
    </citation>
    <scope>NUCLEOTIDE SEQUENCE [LARGE SCALE GENOMIC DNA]</scope>
    <source>
        <strain evidence="2 3">VS20</strain>
    </source>
</reference>
<organism evidence="2 3">
    <name type="scientific">Saprolegnia diclina (strain VS20)</name>
    <dbReference type="NCBI Taxonomy" id="1156394"/>
    <lineage>
        <taxon>Eukaryota</taxon>
        <taxon>Sar</taxon>
        <taxon>Stramenopiles</taxon>
        <taxon>Oomycota</taxon>
        <taxon>Saprolegniomycetes</taxon>
        <taxon>Saprolegniales</taxon>
        <taxon>Saprolegniaceae</taxon>
        <taxon>Saprolegnia</taxon>
    </lineage>
</organism>
<dbReference type="OMA" id="SEMTFMS"/>
<dbReference type="Proteomes" id="UP000030762">
    <property type="component" value="Unassembled WGS sequence"/>
</dbReference>
<keyword evidence="1" id="KW-1133">Transmembrane helix</keyword>
<feature type="transmembrane region" description="Helical" evidence="1">
    <location>
        <begin position="166"/>
        <end position="183"/>
    </location>
</feature>
<feature type="transmembrane region" description="Helical" evidence="1">
    <location>
        <begin position="42"/>
        <end position="62"/>
    </location>
</feature>
<protein>
    <submittedName>
        <fullName evidence="2">Uncharacterized protein</fullName>
    </submittedName>
</protein>
<dbReference type="InParanoid" id="T0RRV4"/>
<evidence type="ECO:0000256" key="1">
    <source>
        <dbReference type="SAM" id="Phobius"/>
    </source>
</evidence>
<evidence type="ECO:0000313" key="2">
    <source>
        <dbReference type="EMBL" id="EQC35243.1"/>
    </source>
</evidence>
<dbReference type="AlphaFoldDB" id="T0RRV4"/>
<dbReference type="OrthoDB" id="10318160at2759"/>
<keyword evidence="1" id="KW-0472">Membrane</keyword>
<keyword evidence="3" id="KW-1185">Reference proteome</keyword>
<name>T0RRV4_SAPDV</name>
<evidence type="ECO:0000313" key="3">
    <source>
        <dbReference type="Proteomes" id="UP000030762"/>
    </source>
</evidence>
<dbReference type="GeneID" id="19948198"/>
<dbReference type="EMBL" id="JH767152">
    <property type="protein sequence ID" value="EQC35243.1"/>
    <property type="molecule type" value="Genomic_DNA"/>
</dbReference>
<proteinExistence type="predicted"/>
<gene>
    <name evidence="2" type="ORF">SDRG_07471</name>
</gene>
<dbReference type="VEuPathDB" id="FungiDB:SDRG_07471"/>